<dbReference type="Gene3D" id="3.30.70.1060">
    <property type="entry name" value="Dimeric alpha+beta barrel"/>
    <property type="match status" value="1"/>
</dbReference>
<dbReference type="AlphaFoldDB" id="A0A098G2E2"/>
<evidence type="ECO:0000259" key="2">
    <source>
        <dbReference type="Pfam" id="PF03795"/>
    </source>
</evidence>
<evidence type="ECO:0000313" key="3">
    <source>
        <dbReference type="EMBL" id="CEG55650.1"/>
    </source>
</evidence>
<dbReference type="KEGG" id="lfa:LFA_0170"/>
<keyword evidence="4" id="KW-1185">Reference proteome</keyword>
<dbReference type="RefSeq" id="WP_045094495.1">
    <property type="nucleotide sequence ID" value="NZ_LN614827.1"/>
</dbReference>
<protein>
    <recommendedName>
        <fullName evidence="2">YCII-related domain-containing protein</fullName>
    </recommendedName>
</protein>
<dbReference type="PANTHER" id="PTHR37828:SF1">
    <property type="entry name" value="YCII-RELATED DOMAIN-CONTAINING PROTEIN"/>
    <property type="match status" value="1"/>
</dbReference>
<evidence type="ECO:0000256" key="1">
    <source>
        <dbReference type="ARBA" id="ARBA00007689"/>
    </source>
</evidence>
<dbReference type="InterPro" id="IPR005545">
    <property type="entry name" value="YCII"/>
</dbReference>
<evidence type="ECO:0000313" key="4">
    <source>
        <dbReference type="Proteomes" id="UP000032430"/>
    </source>
</evidence>
<organism evidence="3 4">
    <name type="scientific">Legionella fallonii LLAP-10</name>
    <dbReference type="NCBI Taxonomy" id="1212491"/>
    <lineage>
        <taxon>Bacteria</taxon>
        <taxon>Pseudomonadati</taxon>
        <taxon>Pseudomonadota</taxon>
        <taxon>Gammaproteobacteria</taxon>
        <taxon>Legionellales</taxon>
        <taxon>Legionellaceae</taxon>
        <taxon>Legionella</taxon>
    </lineage>
</organism>
<dbReference type="InterPro" id="IPR011008">
    <property type="entry name" value="Dimeric_a/b-barrel"/>
</dbReference>
<proteinExistence type="inferred from homology"/>
<dbReference type="SUPFAM" id="SSF54909">
    <property type="entry name" value="Dimeric alpha+beta barrel"/>
    <property type="match status" value="1"/>
</dbReference>
<dbReference type="OrthoDB" id="9814407at2"/>
<dbReference type="Pfam" id="PF03795">
    <property type="entry name" value="YCII"/>
    <property type="match status" value="1"/>
</dbReference>
<name>A0A098G2E2_9GAMM</name>
<reference evidence="4" key="1">
    <citation type="submission" date="2014-09" db="EMBL/GenBank/DDBJ databases">
        <authorList>
            <person name="Gomez-Valero L."/>
        </authorList>
    </citation>
    <scope>NUCLEOTIDE SEQUENCE [LARGE SCALE GENOMIC DNA]</scope>
    <source>
        <strain evidence="4">ATCC700992</strain>
    </source>
</reference>
<feature type="domain" description="YCII-related" evidence="2">
    <location>
        <begin position="10"/>
        <end position="81"/>
    </location>
</feature>
<dbReference type="STRING" id="1212491.LFA_0170"/>
<sequence length="102" mass="11865">MIIVQMTYLASLQEVDKYLSAHREFLDYYYKQGLLVASGPMKPRTGGIIIAATSDKAYLESIFKKDPYYLAEIAEYQFIEFTPVMHREELKELIQKMEGKLC</sequence>
<dbReference type="PANTHER" id="PTHR37828">
    <property type="entry name" value="GSR2449 PROTEIN"/>
    <property type="match status" value="1"/>
</dbReference>
<gene>
    <name evidence="3" type="ORF">LFA_0170</name>
</gene>
<accession>A0A098G2E2</accession>
<dbReference type="HOGENOM" id="CLU_110355_6_1_6"/>
<comment type="similarity">
    <text evidence="1">Belongs to the YciI family.</text>
</comment>
<dbReference type="Proteomes" id="UP000032430">
    <property type="component" value="Chromosome I"/>
</dbReference>
<dbReference type="EMBL" id="LN614827">
    <property type="protein sequence ID" value="CEG55650.1"/>
    <property type="molecule type" value="Genomic_DNA"/>
</dbReference>